<gene>
    <name evidence="2" type="ORF">PSYICH_LOCUS1418</name>
</gene>
<dbReference type="Proteomes" id="UP001153636">
    <property type="component" value="Chromosome 1"/>
</dbReference>
<sequence length="323" mass="37380">MMQLADLFLDQTLIRQSLISLNLDKEVKDMAGIKATDGFLFEANLTDRVKKSKALKKSGDELKTSKHKKHLNFKQPSKRLPSVGGYTPYRYTRNTPLKYVGKSGHHHTVSQKPRDRCKKRDAEFSSPDEILRDKIVLHASDKDTQDKLIRQGDVQLKEAIEVFRVAEITRRHTKDIHRNVVDKIKEIVKRQVKVEVKNVRERFILDKEETREKTAEVIIKMPEKEGVNDVMVYIGIITAQLQESSVQNVKSTIISQQYSLQRQVIVAVYSDDLTRVRPKPEFGWLGFAAGGGQDYFVQLSHQYRFDKDLFFGNYLTVWVILVY</sequence>
<proteinExistence type="predicted"/>
<evidence type="ECO:0000313" key="3">
    <source>
        <dbReference type="Proteomes" id="UP001153636"/>
    </source>
</evidence>
<feature type="compositionally biased region" description="Basic and acidic residues" evidence="1">
    <location>
        <begin position="112"/>
        <end position="123"/>
    </location>
</feature>
<protein>
    <submittedName>
        <fullName evidence="2">Uncharacterized protein</fullName>
    </submittedName>
</protein>
<keyword evidence="3" id="KW-1185">Reference proteome</keyword>
<accession>A0A9P0G7M3</accession>
<dbReference type="OrthoDB" id="6767550at2759"/>
<dbReference type="AlphaFoldDB" id="A0A9P0G7M3"/>
<reference evidence="2" key="1">
    <citation type="submission" date="2022-01" db="EMBL/GenBank/DDBJ databases">
        <authorList>
            <person name="King R."/>
        </authorList>
    </citation>
    <scope>NUCLEOTIDE SEQUENCE</scope>
</reference>
<organism evidence="2 3">
    <name type="scientific">Psylliodes chrysocephalus</name>
    <dbReference type="NCBI Taxonomy" id="3402493"/>
    <lineage>
        <taxon>Eukaryota</taxon>
        <taxon>Metazoa</taxon>
        <taxon>Ecdysozoa</taxon>
        <taxon>Arthropoda</taxon>
        <taxon>Hexapoda</taxon>
        <taxon>Insecta</taxon>
        <taxon>Pterygota</taxon>
        <taxon>Neoptera</taxon>
        <taxon>Endopterygota</taxon>
        <taxon>Coleoptera</taxon>
        <taxon>Polyphaga</taxon>
        <taxon>Cucujiformia</taxon>
        <taxon>Chrysomeloidea</taxon>
        <taxon>Chrysomelidae</taxon>
        <taxon>Galerucinae</taxon>
        <taxon>Alticini</taxon>
        <taxon>Psylliodes</taxon>
    </lineage>
</organism>
<evidence type="ECO:0000256" key="1">
    <source>
        <dbReference type="SAM" id="MobiDB-lite"/>
    </source>
</evidence>
<dbReference type="EMBL" id="OV651813">
    <property type="protein sequence ID" value="CAH1099890.1"/>
    <property type="molecule type" value="Genomic_DNA"/>
</dbReference>
<feature type="region of interest" description="Disordered" evidence="1">
    <location>
        <begin position="101"/>
        <end position="123"/>
    </location>
</feature>
<name>A0A9P0G7M3_9CUCU</name>
<evidence type="ECO:0000313" key="2">
    <source>
        <dbReference type="EMBL" id="CAH1099890.1"/>
    </source>
</evidence>